<organism evidence="1 2">
    <name type="scientific">Clostridium frigidicarnis</name>
    <dbReference type="NCBI Taxonomy" id="84698"/>
    <lineage>
        <taxon>Bacteria</taxon>
        <taxon>Bacillati</taxon>
        <taxon>Bacillota</taxon>
        <taxon>Clostridia</taxon>
        <taxon>Eubacteriales</taxon>
        <taxon>Clostridiaceae</taxon>
        <taxon>Clostridium</taxon>
    </lineage>
</organism>
<sequence length="36" mass="4390">MSYKYDEIIKLLRAVIEILNMYDTDLSYTRFKLINC</sequence>
<proteinExistence type="predicted"/>
<protein>
    <submittedName>
        <fullName evidence="1">Uncharacterized protein</fullName>
    </submittedName>
</protein>
<dbReference type="Proteomes" id="UP000198619">
    <property type="component" value="Unassembled WGS sequence"/>
</dbReference>
<gene>
    <name evidence="1" type="ORF">SAMN04488528_104016</name>
</gene>
<evidence type="ECO:0000313" key="1">
    <source>
        <dbReference type="EMBL" id="SFB38943.1"/>
    </source>
</evidence>
<keyword evidence="2" id="KW-1185">Reference proteome</keyword>
<reference evidence="1 2" key="1">
    <citation type="submission" date="2016-10" db="EMBL/GenBank/DDBJ databases">
        <authorList>
            <person name="de Groot N.N."/>
        </authorList>
    </citation>
    <scope>NUCLEOTIDE SEQUENCE [LARGE SCALE GENOMIC DNA]</scope>
    <source>
        <strain evidence="1 2">DSM 12271</strain>
    </source>
</reference>
<evidence type="ECO:0000313" key="2">
    <source>
        <dbReference type="Proteomes" id="UP000198619"/>
    </source>
</evidence>
<name>A0A1I1ARI1_9CLOT</name>
<dbReference type="STRING" id="84698.SAMN04488528_104016"/>
<dbReference type="AlphaFoldDB" id="A0A1I1ARI1"/>
<dbReference type="EMBL" id="FOKI01000040">
    <property type="protein sequence ID" value="SFB38943.1"/>
    <property type="molecule type" value="Genomic_DNA"/>
</dbReference>
<accession>A0A1I1ARI1</accession>